<proteinExistence type="predicted"/>
<organism evidence="1 2">
    <name type="scientific">Pseudodesulfovibrio sediminis</name>
    <dbReference type="NCBI Taxonomy" id="2810563"/>
    <lineage>
        <taxon>Bacteria</taxon>
        <taxon>Pseudomonadati</taxon>
        <taxon>Thermodesulfobacteriota</taxon>
        <taxon>Desulfovibrionia</taxon>
        <taxon>Desulfovibrionales</taxon>
        <taxon>Desulfovibrionaceae</taxon>
    </lineage>
</organism>
<reference evidence="1" key="1">
    <citation type="journal article" date="2022" name="Arch. Microbiol.">
        <title>Pseudodesulfovibrio sediminis sp. nov., a mesophilic and neutrophilic sulfate-reducing bacterium isolated from sediment of a brackish lake.</title>
        <authorList>
            <person name="Takahashi A."/>
            <person name="Kojima H."/>
            <person name="Watanabe M."/>
            <person name="Fukui M."/>
        </authorList>
    </citation>
    <scope>NUCLEOTIDE SEQUENCE</scope>
    <source>
        <strain evidence="1">SF6</strain>
    </source>
</reference>
<dbReference type="Proteomes" id="UP001053296">
    <property type="component" value="Chromosome"/>
</dbReference>
<accession>A0ABN6EUI1</accession>
<protein>
    <submittedName>
        <fullName evidence="1">Uncharacterized protein</fullName>
    </submittedName>
</protein>
<evidence type="ECO:0000313" key="2">
    <source>
        <dbReference type="Proteomes" id="UP001053296"/>
    </source>
</evidence>
<name>A0ABN6EUI1_9BACT</name>
<gene>
    <name evidence="1" type="ORF">PSDVSF_32240</name>
</gene>
<keyword evidence="2" id="KW-1185">Reference proteome</keyword>
<dbReference type="EMBL" id="AP024485">
    <property type="protein sequence ID" value="BCS89982.1"/>
    <property type="molecule type" value="Genomic_DNA"/>
</dbReference>
<sequence>MVKIEVTPEAVKRANTRIVSGESSQPRRKARSSVKMPEFIYDKEKVRAAFEKVLTIR</sequence>
<evidence type="ECO:0000313" key="1">
    <source>
        <dbReference type="EMBL" id="BCS89982.1"/>
    </source>
</evidence>